<comment type="caution">
    <text evidence="1">The sequence shown here is derived from an EMBL/GenBank/DDBJ whole genome shotgun (WGS) entry which is preliminary data.</text>
</comment>
<evidence type="ECO:0000313" key="1">
    <source>
        <dbReference type="EMBL" id="KAA8492787.1"/>
    </source>
</evidence>
<evidence type="ECO:0000313" key="2">
    <source>
        <dbReference type="Proteomes" id="UP000324585"/>
    </source>
</evidence>
<keyword evidence="2" id="KW-1185">Reference proteome</keyword>
<protein>
    <submittedName>
        <fullName evidence="1">Uncharacterized protein</fullName>
    </submittedName>
</protein>
<dbReference type="AlphaFoldDB" id="A0A5J4YQW5"/>
<name>A0A5J4YQW5_PORPP</name>
<organism evidence="1 2">
    <name type="scientific">Porphyridium purpureum</name>
    <name type="common">Red alga</name>
    <name type="synonym">Porphyridium cruentum</name>
    <dbReference type="NCBI Taxonomy" id="35688"/>
    <lineage>
        <taxon>Eukaryota</taxon>
        <taxon>Rhodophyta</taxon>
        <taxon>Bangiophyceae</taxon>
        <taxon>Porphyridiales</taxon>
        <taxon>Porphyridiaceae</taxon>
        <taxon>Porphyridium</taxon>
    </lineage>
</organism>
<proteinExistence type="predicted"/>
<accession>A0A5J4YQW5</accession>
<dbReference type="Proteomes" id="UP000324585">
    <property type="component" value="Unassembled WGS sequence"/>
</dbReference>
<gene>
    <name evidence="1" type="ORF">FVE85_9059</name>
</gene>
<reference evidence="2" key="1">
    <citation type="journal article" date="2019" name="Nat. Commun.">
        <title>Expansion of phycobilisome linker gene families in mesophilic red algae.</title>
        <authorList>
            <person name="Lee J."/>
            <person name="Kim D."/>
            <person name="Bhattacharya D."/>
            <person name="Yoon H.S."/>
        </authorList>
    </citation>
    <scope>NUCLEOTIDE SEQUENCE [LARGE SCALE GENOMIC DNA]</scope>
    <source>
        <strain evidence="2">CCMP 1328</strain>
    </source>
</reference>
<sequence>MLSVCWFVGYGQEHVEPQAVINMGLRKRGRSEDLGAGGQVRQKGGFCTPWQGISSFIFIFGWHLATRTAAEARRVLFWGLGCYTAACAGSMGAAFVPGTPTFRVDSAEVLDVVRNSHKIRARQGLIDLMCDVYSCKEVPRDRMERAFAPNVTFEDPAVSLVGLAEVMLSLRALKYLDGSASTVLAVTHYNSGASIDVQQRWRIPIFGRFVLKETLFLEFCGETELDELGETTAQVSRIYDLWNRKRLVPLFHVFPRRLNGFCIAAELKLMERWEPMDSGKKQR</sequence>
<dbReference type="EMBL" id="VRMN01000008">
    <property type="protein sequence ID" value="KAA8492787.1"/>
    <property type="molecule type" value="Genomic_DNA"/>
</dbReference>